<dbReference type="EMBL" id="LCWF01000094">
    <property type="protein sequence ID" value="KKY20768.1"/>
    <property type="molecule type" value="Genomic_DNA"/>
</dbReference>
<feature type="region of interest" description="Disordered" evidence="2">
    <location>
        <begin position="263"/>
        <end position="287"/>
    </location>
</feature>
<evidence type="ECO:0000256" key="2">
    <source>
        <dbReference type="SAM" id="MobiDB-lite"/>
    </source>
</evidence>
<name>A0A0G2GAV1_PHACM</name>
<dbReference type="InterPro" id="IPR032710">
    <property type="entry name" value="NTF2-like_dom_sf"/>
</dbReference>
<dbReference type="OrthoDB" id="5175824at2759"/>
<protein>
    <recommendedName>
        <fullName evidence="3">SnoaL-like domain-containing protein</fullName>
    </recommendedName>
</protein>
<dbReference type="CDD" id="cd14686">
    <property type="entry name" value="bZIP"/>
    <property type="match status" value="1"/>
</dbReference>
<evidence type="ECO:0000313" key="4">
    <source>
        <dbReference type="EMBL" id="KKY20768.1"/>
    </source>
</evidence>
<dbReference type="InterPro" id="IPR037401">
    <property type="entry name" value="SnoaL-like"/>
</dbReference>
<feature type="coiled-coil region" evidence="1">
    <location>
        <begin position="1"/>
        <end position="35"/>
    </location>
</feature>
<proteinExistence type="predicted"/>
<feature type="domain" description="SnoaL-like" evidence="3">
    <location>
        <begin position="31"/>
        <end position="174"/>
    </location>
</feature>
<dbReference type="Gene3D" id="3.10.450.50">
    <property type="match status" value="1"/>
</dbReference>
<dbReference type="SUPFAM" id="SSF54427">
    <property type="entry name" value="NTF2-like"/>
    <property type="match status" value="1"/>
</dbReference>
<reference evidence="4 5" key="2">
    <citation type="submission" date="2015-05" db="EMBL/GenBank/DDBJ databases">
        <authorList>
            <person name="Morales-Cruz A."/>
            <person name="Amrine K.C."/>
            <person name="Cantu D."/>
        </authorList>
    </citation>
    <scope>NUCLEOTIDE SEQUENCE [LARGE SCALE GENOMIC DNA]</scope>
    <source>
        <strain evidence="4">UCRPC4</strain>
    </source>
</reference>
<dbReference type="Proteomes" id="UP000053317">
    <property type="component" value="Unassembled WGS sequence"/>
</dbReference>
<dbReference type="AlphaFoldDB" id="A0A0G2GAV1"/>
<gene>
    <name evidence="4" type="ORF">UCRPC4_g04135</name>
</gene>
<evidence type="ECO:0000256" key="1">
    <source>
        <dbReference type="SAM" id="Coils"/>
    </source>
</evidence>
<accession>A0A0G2GAV1</accession>
<keyword evidence="5" id="KW-1185">Reference proteome</keyword>
<sequence>MKKKHQNLDNMEAELAELKQQVKALQTEISRVSDEAEIQKVHFKYGYYLDKCLYKEVVDMFSDHPDAYVEFLGGRYRGKEGIKRLYIGRFSNYFVNGRNGPIYGFLLDHPMLQPIVDVDKTGTHAWCRMRALMSAGLHQSIQEEHPRGHAQWWEGGLYENEYIKENGVWKLFRYRYFPFWHADFERGWAHTKKNYIPFPTKTFPEDPLGPDELVEQQMLWPDTRVVPFHYPHPVTGKRVAEDDLRAPRYGQDVSTAAPPLTLNLPADQKRPGAGILTDSPQDPGTRVLPDLVQNIVSNGSA</sequence>
<evidence type="ECO:0000259" key="3">
    <source>
        <dbReference type="Pfam" id="PF13577"/>
    </source>
</evidence>
<comment type="caution">
    <text evidence="4">The sequence shown here is derived from an EMBL/GenBank/DDBJ whole genome shotgun (WGS) entry which is preliminary data.</text>
</comment>
<reference evidence="4 5" key="1">
    <citation type="submission" date="2015-05" db="EMBL/GenBank/DDBJ databases">
        <title>Distinctive expansion of gene families associated with plant cell wall degradation and secondary metabolism in the genomes of grapevine trunk pathogens.</title>
        <authorList>
            <person name="Lawrence D.P."/>
            <person name="Travadon R."/>
            <person name="Rolshausen P.E."/>
            <person name="Baumgartner K."/>
        </authorList>
    </citation>
    <scope>NUCLEOTIDE SEQUENCE [LARGE SCALE GENOMIC DNA]</scope>
    <source>
        <strain evidence="4">UCRPC4</strain>
    </source>
</reference>
<evidence type="ECO:0000313" key="5">
    <source>
        <dbReference type="Proteomes" id="UP000053317"/>
    </source>
</evidence>
<organism evidence="4 5">
    <name type="scientific">Phaeomoniella chlamydospora</name>
    <name type="common">Phaeoacremonium chlamydosporum</name>
    <dbReference type="NCBI Taxonomy" id="158046"/>
    <lineage>
        <taxon>Eukaryota</taxon>
        <taxon>Fungi</taxon>
        <taxon>Dikarya</taxon>
        <taxon>Ascomycota</taxon>
        <taxon>Pezizomycotina</taxon>
        <taxon>Eurotiomycetes</taxon>
        <taxon>Chaetothyriomycetidae</taxon>
        <taxon>Phaeomoniellales</taxon>
        <taxon>Phaeomoniellaceae</taxon>
        <taxon>Phaeomoniella</taxon>
    </lineage>
</organism>
<keyword evidence="1" id="KW-0175">Coiled coil</keyword>
<dbReference type="Pfam" id="PF13577">
    <property type="entry name" value="SnoaL_4"/>
    <property type="match status" value="1"/>
</dbReference>